<evidence type="ECO:0000313" key="3">
    <source>
        <dbReference type="Proteomes" id="UP000001652"/>
    </source>
</evidence>
<dbReference type="STRING" id="387344.LVIS_1098"/>
<protein>
    <submittedName>
        <fullName evidence="2">Uncharacterized protein</fullName>
    </submittedName>
</protein>
<keyword evidence="3" id="KW-1185">Reference proteome</keyword>
<dbReference type="RefSeq" id="WP_011667860.1">
    <property type="nucleotide sequence ID" value="NC_008497.1"/>
</dbReference>
<feature type="region of interest" description="Disordered" evidence="1">
    <location>
        <begin position="354"/>
        <end position="373"/>
    </location>
</feature>
<evidence type="ECO:0000313" key="2">
    <source>
        <dbReference type="EMBL" id="ABJ64230.1"/>
    </source>
</evidence>
<dbReference type="AlphaFoldDB" id="Q03RE2"/>
<name>Q03RE2_LEVBA</name>
<dbReference type="InterPro" id="IPR005564">
    <property type="entry name" value="Major_capsid_GpE"/>
</dbReference>
<dbReference type="eggNOG" id="ENOG502ZCHY">
    <property type="taxonomic scope" value="Bacteria"/>
</dbReference>
<dbReference type="InterPro" id="IPR053738">
    <property type="entry name" value="Lambda_capsid_assembly"/>
</dbReference>
<dbReference type="Proteomes" id="UP000001652">
    <property type="component" value="Chromosome"/>
</dbReference>
<dbReference type="PATRIC" id="fig|387344.15.peg.1070"/>
<dbReference type="Pfam" id="PF03864">
    <property type="entry name" value="Phage_cap_E"/>
    <property type="match status" value="1"/>
</dbReference>
<reference evidence="2 3" key="1">
    <citation type="journal article" date="2006" name="Proc. Natl. Acad. Sci. U.S.A.">
        <title>Comparative genomics of the lactic acid bacteria.</title>
        <authorList>
            <person name="Makarova K."/>
            <person name="Slesarev A."/>
            <person name="Wolf Y."/>
            <person name="Sorokin A."/>
            <person name="Mirkin B."/>
            <person name="Koonin E."/>
            <person name="Pavlov A."/>
            <person name="Pavlova N."/>
            <person name="Karamychev V."/>
            <person name="Polouchine N."/>
            <person name="Shakhova V."/>
            <person name="Grigoriev I."/>
            <person name="Lou Y."/>
            <person name="Rohksar D."/>
            <person name="Lucas S."/>
            <person name="Huang K."/>
            <person name="Goodstein D.M."/>
            <person name="Hawkins T."/>
            <person name="Plengvidhya V."/>
            <person name="Welker D."/>
            <person name="Hughes J."/>
            <person name="Goh Y."/>
            <person name="Benson A."/>
            <person name="Baldwin K."/>
            <person name="Lee J.H."/>
            <person name="Diaz-Muniz I."/>
            <person name="Dosti B."/>
            <person name="Smeianov V."/>
            <person name="Wechter W."/>
            <person name="Barabote R."/>
            <person name="Lorca G."/>
            <person name="Altermann E."/>
            <person name="Barrangou R."/>
            <person name="Ganesan B."/>
            <person name="Xie Y."/>
            <person name="Rawsthorne H."/>
            <person name="Tamir D."/>
            <person name="Parker C."/>
            <person name="Breidt F."/>
            <person name="Broadbent J."/>
            <person name="Hutkins R."/>
            <person name="O'Sullivan D."/>
            <person name="Steele J."/>
            <person name="Unlu G."/>
            <person name="Saier M."/>
            <person name="Klaenhammer T."/>
            <person name="Richardson P."/>
            <person name="Kozyavkin S."/>
            <person name="Weimer B."/>
            <person name="Mills D."/>
        </authorList>
    </citation>
    <scope>NUCLEOTIDE SEQUENCE [LARGE SCALE GENOMIC DNA]</scope>
    <source>
        <strain evidence="3">ATCC 367 / BCRC 12310 / CIP 105137 / JCM 1170 / LMG 11437 / NCIMB 947 / NCTC 947</strain>
    </source>
</reference>
<dbReference type="DNASU" id="4414771"/>
<sequence>MNKSIFDDINSTNIGSYWTTLSQQMDPYLWETLMPNSKQIASDFVFYRGMSNAPKPLAPSAFGVPAIMRKRSGFDRVSDHTRYFKEGYYIDEAIRQQLLRVGANATQAEKDMINNHIFQDSMELLKGAQLTREIMRNQIIQTGKINVIGNGQTITADYQMKASHRVVNDKAWGTTGSTPFEDIQKARDLVGDDSDQVITRAVMNKATFNALMSDTNVKSTMLYDNGKLANVTIPQSELLNFLVTNYGLTVQIYDKRYMDIDGTKKKWIPDGRVIFLPDGELGKTIMSTTPEEADLAAASDVDMTLVDNGVAITTMLDSDPVNKKINVSQEVMPSFPQIDGIYILDAFAKTGTDPLATTPTAPASTTTTTDPKA</sequence>
<dbReference type="KEGG" id="lbr:LVIS_1098"/>
<organism evidence="2 3">
    <name type="scientific">Levilactobacillus brevis (strain ATCC 367 / BCRC 12310 / CIP 105137 / JCM 1170 / LMG 11437 / NCIMB 947 / NCTC 947)</name>
    <name type="common">Lactobacillus brevis</name>
    <dbReference type="NCBI Taxonomy" id="387344"/>
    <lineage>
        <taxon>Bacteria</taxon>
        <taxon>Bacillati</taxon>
        <taxon>Bacillota</taxon>
        <taxon>Bacilli</taxon>
        <taxon>Lactobacillales</taxon>
        <taxon>Lactobacillaceae</taxon>
        <taxon>Levilactobacillus</taxon>
    </lineage>
</organism>
<evidence type="ECO:0000256" key="1">
    <source>
        <dbReference type="SAM" id="MobiDB-lite"/>
    </source>
</evidence>
<dbReference type="HOGENOM" id="CLU_051310_0_1_9"/>
<accession>Q03RE2</accession>
<dbReference type="EMBL" id="CP000416">
    <property type="protein sequence ID" value="ABJ64230.1"/>
    <property type="molecule type" value="Genomic_DNA"/>
</dbReference>
<proteinExistence type="predicted"/>
<gene>
    <name evidence="2" type="ordered locus">LVIS_1098</name>
</gene>
<dbReference type="Gene3D" id="3.90.1690.10">
    <property type="entry name" value="phage-related protein like domain"/>
    <property type="match status" value="1"/>
</dbReference>